<keyword evidence="1" id="KW-0732">Signal</keyword>
<evidence type="ECO:0000256" key="1">
    <source>
        <dbReference type="SAM" id="SignalP"/>
    </source>
</evidence>
<proteinExistence type="predicted"/>
<feature type="chain" id="PRO_5046987087" description="SprA-related family protein" evidence="1">
    <location>
        <begin position="21"/>
        <end position="205"/>
    </location>
</feature>
<feature type="signal peptide" evidence="1">
    <location>
        <begin position="1"/>
        <end position="20"/>
    </location>
</feature>
<dbReference type="Proteomes" id="UP001557484">
    <property type="component" value="Unassembled WGS sequence"/>
</dbReference>
<sequence length="205" mass="21426">MKFFKTVALMSVCAAMPVYAADNAASTVSPAPNQAATSNNAAQSGAIYDRNGQPVTAIQVGKARAAEAAVKKAGVASDSTEAAMIRISMGQSPETAYQPYDGIYDAQGNRISSRQAAEDLAVEEVVRRSGAEPGSEREAIIRAAAAGEVETAEGDEVDGPTMEEVAKEVAVQQAILRTGVAPGSANESLIRMGADVIMERYKNWK</sequence>
<reference evidence="2 3" key="1">
    <citation type="journal article" date="2011" name="Int. J. Syst. Evol. Microbiol.">
        <title>Zhongshania antarctica gen. nov., sp. nov. and Zhongshania guokunii sp. nov., gammaproteobacteria respectively isolated from coastal attached (fast) ice and surface seawater of the Antarctic.</title>
        <authorList>
            <person name="Li H.J."/>
            <person name="Zhang X.Y."/>
            <person name="Chen C.X."/>
            <person name="Zhang Y.J."/>
            <person name="Gao Z.M."/>
            <person name="Yu Y."/>
            <person name="Chen X.L."/>
            <person name="Chen B."/>
            <person name="Zhang Y.Z."/>
        </authorList>
    </citation>
    <scope>NUCLEOTIDE SEQUENCE [LARGE SCALE GENOMIC DNA]</scope>
    <source>
        <strain evidence="2 3">R06B22</strain>
    </source>
</reference>
<evidence type="ECO:0000313" key="3">
    <source>
        <dbReference type="Proteomes" id="UP001557484"/>
    </source>
</evidence>
<dbReference type="RefSeq" id="WP_368374414.1">
    <property type="nucleotide sequence ID" value="NZ_JBFRYB010000001.1"/>
</dbReference>
<accession>A0ABV3TRR3</accession>
<gene>
    <name evidence="2" type="ORF">AB4875_02255</name>
</gene>
<evidence type="ECO:0000313" key="2">
    <source>
        <dbReference type="EMBL" id="MEX1664290.1"/>
    </source>
</evidence>
<evidence type="ECO:0008006" key="4">
    <source>
        <dbReference type="Google" id="ProtNLM"/>
    </source>
</evidence>
<dbReference type="EMBL" id="JBFRYB010000001">
    <property type="protein sequence ID" value="MEX1664290.1"/>
    <property type="molecule type" value="Genomic_DNA"/>
</dbReference>
<organism evidence="2 3">
    <name type="scientific">Zhongshania arctica</name>
    <dbReference type="NCBI Taxonomy" id="3238302"/>
    <lineage>
        <taxon>Bacteria</taxon>
        <taxon>Pseudomonadati</taxon>
        <taxon>Pseudomonadota</taxon>
        <taxon>Gammaproteobacteria</taxon>
        <taxon>Cellvibrionales</taxon>
        <taxon>Spongiibacteraceae</taxon>
        <taxon>Zhongshania</taxon>
    </lineage>
</organism>
<keyword evidence="3" id="KW-1185">Reference proteome</keyword>
<name>A0ABV3TRR3_9GAMM</name>
<protein>
    <recommendedName>
        <fullName evidence="4">SprA-related family protein</fullName>
    </recommendedName>
</protein>
<comment type="caution">
    <text evidence="2">The sequence shown here is derived from an EMBL/GenBank/DDBJ whole genome shotgun (WGS) entry which is preliminary data.</text>
</comment>